<evidence type="ECO:0000313" key="2">
    <source>
        <dbReference type="Proteomes" id="UP000593574"/>
    </source>
</evidence>
<dbReference type="Proteomes" id="UP000593574">
    <property type="component" value="Unassembled WGS sequence"/>
</dbReference>
<sequence>MQERRMPNQNNYCRYR</sequence>
<dbReference type="AlphaFoldDB" id="A0A7J9B2U8"/>
<reference evidence="1 2" key="1">
    <citation type="journal article" date="2019" name="Genome Biol. Evol.">
        <title>Insights into the evolution of the New World diploid cottons (Gossypium, subgenus Houzingenia) based on genome sequencing.</title>
        <authorList>
            <person name="Grover C.E."/>
            <person name="Arick M.A. 2nd"/>
            <person name="Thrash A."/>
            <person name="Conover J.L."/>
            <person name="Sanders W.S."/>
            <person name="Peterson D.G."/>
            <person name="Frelichowski J.E."/>
            <person name="Scheffler J.A."/>
            <person name="Scheffler B.E."/>
            <person name="Wendel J.F."/>
        </authorList>
    </citation>
    <scope>NUCLEOTIDE SEQUENCE [LARGE SCALE GENOMIC DNA]</scope>
    <source>
        <strain evidence="1">4</strain>
        <tissue evidence="1">Leaf</tissue>
    </source>
</reference>
<organism evidence="1 2">
    <name type="scientific">Gossypium laxum</name>
    <dbReference type="NCBI Taxonomy" id="34288"/>
    <lineage>
        <taxon>Eukaryota</taxon>
        <taxon>Viridiplantae</taxon>
        <taxon>Streptophyta</taxon>
        <taxon>Embryophyta</taxon>
        <taxon>Tracheophyta</taxon>
        <taxon>Spermatophyta</taxon>
        <taxon>Magnoliopsida</taxon>
        <taxon>eudicotyledons</taxon>
        <taxon>Gunneridae</taxon>
        <taxon>Pentapetalae</taxon>
        <taxon>rosids</taxon>
        <taxon>malvids</taxon>
        <taxon>Malvales</taxon>
        <taxon>Malvaceae</taxon>
        <taxon>Malvoideae</taxon>
        <taxon>Gossypium</taxon>
    </lineage>
</organism>
<proteinExistence type="predicted"/>
<name>A0A7J9B2U8_9ROSI</name>
<evidence type="ECO:0000313" key="1">
    <source>
        <dbReference type="EMBL" id="MBA0730543.1"/>
    </source>
</evidence>
<protein>
    <submittedName>
        <fullName evidence="1">Uncharacterized protein</fullName>
    </submittedName>
</protein>
<gene>
    <name evidence="1" type="ORF">Golax_025398</name>
</gene>
<keyword evidence="2" id="KW-1185">Reference proteome</keyword>
<accession>A0A7J9B2U8</accession>
<dbReference type="EMBL" id="JABEZV010445874">
    <property type="protein sequence ID" value="MBA0730543.1"/>
    <property type="molecule type" value="Genomic_DNA"/>
</dbReference>
<comment type="caution">
    <text evidence="1">The sequence shown here is derived from an EMBL/GenBank/DDBJ whole genome shotgun (WGS) entry which is preliminary data.</text>
</comment>